<evidence type="ECO:0000313" key="5">
    <source>
        <dbReference type="EMBL" id="OIR13207.1"/>
    </source>
</evidence>
<dbReference type="EC" id="2.1.1.-" evidence="5"/>
<dbReference type="SUPFAM" id="SSF51182">
    <property type="entry name" value="RmlC-like cupins"/>
    <property type="match status" value="1"/>
</dbReference>
<dbReference type="SUPFAM" id="SSF46689">
    <property type="entry name" value="Homeodomain-like"/>
    <property type="match status" value="2"/>
</dbReference>
<keyword evidence="3" id="KW-0804">Transcription</keyword>
<dbReference type="InterPro" id="IPR014710">
    <property type="entry name" value="RmlC-like_jellyroll"/>
</dbReference>
<feature type="domain" description="HTH araC/xylS-type" evidence="4">
    <location>
        <begin position="187"/>
        <end position="285"/>
    </location>
</feature>
<keyword evidence="5" id="KW-0489">Methyltransferase</keyword>
<gene>
    <name evidence="5" type="primary">adaA_1</name>
    <name evidence="5" type="ORF">GALL_55920</name>
</gene>
<dbReference type="EMBL" id="MLJW01000015">
    <property type="protein sequence ID" value="OIR13207.1"/>
    <property type="molecule type" value="Genomic_DNA"/>
</dbReference>
<protein>
    <submittedName>
        <fullName evidence="5">Bifunctional transcriptional activator/DNA repair enzyme AdaA</fullName>
        <ecNumber evidence="5">2.1.1.-</ecNumber>
    </submittedName>
</protein>
<dbReference type="GO" id="GO:0043565">
    <property type="term" value="F:sequence-specific DNA binding"/>
    <property type="evidence" value="ECO:0007669"/>
    <property type="project" value="InterPro"/>
</dbReference>
<keyword evidence="1" id="KW-0805">Transcription regulation</keyword>
<evidence type="ECO:0000259" key="4">
    <source>
        <dbReference type="PROSITE" id="PS01124"/>
    </source>
</evidence>
<keyword evidence="2" id="KW-0238">DNA-binding</keyword>
<dbReference type="AlphaFoldDB" id="A0A1J5SXJ6"/>
<evidence type="ECO:0000256" key="3">
    <source>
        <dbReference type="ARBA" id="ARBA00023163"/>
    </source>
</evidence>
<dbReference type="GO" id="GO:0008168">
    <property type="term" value="F:methyltransferase activity"/>
    <property type="evidence" value="ECO:0007669"/>
    <property type="project" value="UniProtKB-KW"/>
</dbReference>
<accession>A0A1J5SXJ6</accession>
<dbReference type="CDD" id="cd06976">
    <property type="entry name" value="cupin_MtlR-like_N"/>
    <property type="match status" value="1"/>
</dbReference>
<proteinExistence type="predicted"/>
<dbReference type="InterPro" id="IPR018060">
    <property type="entry name" value="HTH_AraC"/>
</dbReference>
<reference evidence="5" key="1">
    <citation type="submission" date="2016-10" db="EMBL/GenBank/DDBJ databases">
        <title>Sequence of Gallionella enrichment culture.</title>
        <authorList>
            <person name="Poehlein A."/>
            <person name="Muehling M."/>
            <person name="Daniel R."/>
        </authorList>
    </citation>
    <scope>NUCLEOTIDE SEQUENCE</scope>
</reference>
<dbReference type="SMART" id="SM00342">
    <property type="entry name" value="HTH_ARAC"/>
    <property type="match status" value="1"/>
</dbReference>
<dbReference type="GO" id="GO:0003700">
    <property type="term" value="F:DNA-binding transcription factor activity"/>
    <property type="evidence" value="ECO:0007669"/>
    <property type="project" value="InterPro"/>
</dbReference>
<dbReference type="PROSITE" id="PS00041">
    <property type="entry name" value="HTH_ARAC_FAMILY_1"/>
    <property type="match status" value="1"/>
</dbReference>
<name>A0A1J5SXJ6_9ZZZZ</name>
<dbReference type="PROSITE" id="PS01124">
    <property type="entry name" value="HTH_ARAC_FAMILY_2"/>
    <property type="match status" value="1"/>
</dbReference>
<organism evidence="5">
    <name type="scientific">mine drainage metagenome</name>
    <dbReference type="NCBI Taxonomy" id="410659"/>
    <lineage>
        <taxon>unclassified sequences</taxon>
        <taxon>metagenomes</taxon>
        <taxon>ecological metagenomes</taxon>
    </lineage>
</organism>
<dbReference type="PANTHER" id="PTHR43280">
    <property type="entry name" value="ARAC-FAMILY TRANSCRIPTIONAL REGULATOR"/>
    <property type="match status" value="1"/>
</dbReference>
<dbReference type="Gene3D" id="1.10.10.60">
    <property type="entry name" value="Homeodomain-like"/>
    <property type="match status" value="2"/>
</dbReference>
<dbReference type="GO" id="GO:0032259">
    <property type="term" value="P:methylation"/>
    <property type="evidence" value="ECO:0007669"/>
    <property type="project" value="UniProtKB-KW"/>
</dbReference>
<dbReference type="InterPro" id="IPR009057">
    <property type="entry name" value="Homeodomain-like_sf"/>
</dbReference>
<evidence type="ECO:0000256" key="1">
    <source>
        <dbReference type="ARBA" id="ARBA00023015"/>
    </source>
</evidence>
<dbReference type="Pfam" id="PF02311">
    <property type="entry name" value="AraC_binding"/>
    <property type="match status" value="1"/>
</dbReference>
<dbReference type="PANTHER" id="PTHR43280:SF2">
    <property type="entry name" value="HTH-TYPE TRANSCRIPTIONAL REGULATOR EXSA"/>
    <property type="match status" value="1"/>
</dbReference>
<dbReference type="InterPro" id="IPR003313">
    <property type="entry name" value="AraC-bd"/>
</dbReference>
<dbReference type="Pfam" id="PF12833">
    <property type="entry name" value="HTH_18"/>
    <property type="match status" value="1"/>
</dbReference>
<keyword evidence="5" id="KW-0808">Transferase</keyword>
<sequence>MKPKLLKISLTPHQSFGARLDSVPYFFNEWHFHPEIELVSIHNGTGTEFIGNSVQHFKPGDMILVGSGLPHLWRCDEKYFRSNSRLKAESIVIHFLPEVFGTAFLQLPENKHINTLFEKAKQGLKIVKKTKADVREKMQQLLHATGTARIILLLEIIYTLSVSKDLKPVSSKDFELSFKQNESERMNIILQYIMKHFSKKISLKEVSSLVHMSPESFCRYFKARTKKTFSDFLLEVKINHACKLLIETDKPISRICFESGFNNFSNFNRYFKKKTKKNPLDYRKSYLQT</sequence>
<comment type="caution">
    <text evidence="5">The sequence shown here is derived from an EMBL/GenBank/DDBJ whole genome shotgun (WGS) entry which is preliminary data.</text>
</comment>
<dbReference type="InterPro" id="IPR011051">
    <property type="entry name" value="RmlC_Cupin_sf"/>
</dbReference>
<dbReference type="InterPro" id="IPR018062">
    <property type="entry name" value="HTH_AraC-typ_CS"/>
</dbReference>
<evidence type="ECO:0000256" key="2">
    <source>
        <dbReference type="ARBA" id="ARBA00023125"/>
    </source>
</evidence>
<dbReference type="Gene3D" id="2.60.120.10">
    <property type="entry name" value="Jelly Rolls"/>
    <property type="match status" value="1"/>
</dbReference>